<protein>
    <submittedName>
        <fullName evidence="1">Uncharacterized protein</fullName>
    </submittedName>
</protein>
<evidence type="ECO:0000313" key="1">
    <source>
        <dbReference type="EMBL" id="JAH55788.1"/>
    </source>
</evidence>
<name>A0A0E9TSU1_ANGAN</name>
<reference evidence="1" key="1">
    <citation type="submission" date="2014-11" db="EMBL/GenBank/DDBJ databases">
        <authorList>
            <person name="Amaro Gonzalez C."/>
        </authorList>
    </citation>
    <scope>NUCLEOTIDE SEQUENCE</scope>
</reference>
<reference evidence="1" key="2">
    <citation type="journal article" date="2015" name="Fish Shellfish Immunol.">
        <title>Early steps in the European eel (Anguilla anguilla)-Vibrio vulnificus interaction in the gills: Role of the RtxA13 toxin.</title>
        <authorList>
            <person name="Callol A."/>
            <person name="Pajuelo D."/>
            <person name="Ebbesson L."/>
            <person name="Teles M."/>
            <person name="MacKenzie S."/>
            <person name="Amaro C."/>
        </authorList>
    </citation>
    <scope>NUCLEOTIDE SEQUENCE</scope>
</reference>
<organism evidence="1">
    <name type="scientific">Anguilla anguilla</name>
    <name type="common">European freshwater eel</name>
    <name type="synonym">Muraena anguilla</name>
    <dbReference type="NCBI Taxonomy" id="7936"/>
    <lineage>
        <taxon>Eukaryota</taxon>
        <taxon>Metazoa</taxon>
        <taxon>Chordata</taxon>
        <taxon>Craniata</taxon>
        <taxon>Vertebrata</taxon>
        <taxon>Euteleostomi</taxon>
        <taxon>Actinopterygii</taxon>
        <taxon>Neopterygii</taxon>
        <taxon>Teleostei</taxon>
        <taxon>Anguilliformes</taxon>
        <taxon>Anguillidae</taxon>
        <taxon>Anguilla</taxon>
    </lineage>
</organism>
<dbReference type="EMBL" id="GBXM01052789">
    <property type="protein sequence ID" value="JAH55788.1"/>
    <property type="molecule type" value="Transcribed_RNA"/>
</dbReference>
<dbReference type="AlphaFoldDB" id="A0A0E9TSU1"/>
<sequence length="25" mass="2934">MHMHLREDHAKMDGDILSVADYVFC</sequence>
<accession>A0A0E9TSU1</accession>
<proteinExistence type="predicted"/>